<evidence type="ECO:0000256" key="1">
    <source>
        <dbReference type="SAM" id="MobiDB-lite"/>
    </source>
</evidence>
<keyword evidence="2" id="KW-0378">Hydrolase</keyword>
<dbReference type="GO" id="GO:0043756">
    <property type="term" value="F:adenosylcobinamide hydrolase activity"/>
    <property type="evidence" value="ECO:0007669"/>
    <property type="project" value="UniProtKB-EC"/>
</dbReference>
<dbReference type="EMBL" id="CP001687">
    <property type="protein sequence ID" value="ACV12664.1"/>
    <property type="molecule type" value="Genomic_DNA"/>
</dbReference>
<dbReference type="STRING" id="519442.Huta_2500"/>
<protein>
    <submittedName>
        <fullName evidence="2">Adenosylcobinamide hydrolase</fullName>
        <ecNumber evidence="2">3.5.1.90</ecNumber>
    </submittedName>
</protein>
<evidence type="ECO:0000313" key="2">
    <source>
        <dbReference type="EMBL" id="ACV12664.1"/>
    </source>
</evidence>
<dbReference type="InterPro" id="IPR052209">
    <property type="entry name" value="CbiZ"/>
</dbReference>
<reference evidence="2 3" key="1">
    <citation type="journal article" date="2009" name="Stand. Genomic Sci.">
        <title>Complete genome sequence of Halorhabdus utahensis type strain (AX-2).</title>
        <authorList>
            <person name="Anderson I."/>
            <person name="Tindall B.J."/>
            <person name="Pomrenke H."/>
            <person name="Goker M."/>
            <person name="Lapidus A."/>
            <person name="Nolan M."/>
            <person name="Copeland A."/>
            <person name="Glavina Del Rio T."/>
            <person name="Chen F."/>
            <person name="Tice H."/>
            <person name="Cheng J.F."/>
            <person name="Lucas S."/>
            <person name="Chertkov O."/>
            <person name="Bruce D."/>
            <person name="Brettin T."/>
            <person name="Detter J.C."/>
            <person name="Han C."/>
            <person name="Goodwin L."/>
            <person name="Land M."/>
            <person name="Hauser L."/>
            <person name="Chang Y.J."/>
            <person name="Jeffries C.D."/>
            <person name="Pitluck S."/>
            <person name="Pati A."/>
            <person name="Mavromatis K."/>
            <person name="Ivanova N."/>
            <person name="Ovchinnikova G."/>
            <person name="Chen A."/>
            <person name="Palaniappan K."/>
            <person name="Chain P."/>
            <person name="Rohde M."/>
            <person name="Bristow J."/>
            <person name="Eisen J.A."/>
            <person name="Markowitz V."/>
            <person name="Hugenholtz P."/>
            <person name="Kyrpides N.C."/>
            <person name="Klenk H.P."/>
        </authorList>
    </citation>
    <scope>NUCLEOTIDE SEQUENCE [LARGE SCALE GENOMIC DNA]</scope>
    <source>
        <strain evidence="3">DSM 12940 / JCM 11049 / AX-2</strain>
    </source>
</reference>
<keyword evidence="3" id="KW-1185">Reference proteome</keyword>
<dbReference type="InterPro" id="IPR002808">
    <property type="entry name" value="AdoCbi_amidolase"/>
</dbReference>
<dbReference type="PANTHER" id="PTHR35336:SF5">
    <property type="entry name" value="ADENOSYLCOBINAMIDE AMIDOHYDROLASE"/>
    <property type="match status" value="1"/>
</dbReference>
<dbReference type="RefSeq" id="WP_015790230.1">
    <property type="nucleotide sequence ID" value="NC_013158.1"/>
</dbReference>
<feature type="region of interest" description="Disordered" evidence="1">
    <location>
        <begin position="103"/>
        <end position="131"/>
    </location>
</feature>
<dbReference type="HOGENOM" id="CLU_087823_0_0_2"/>
<dbReference type="Proteomes" id="UP000002071">
    <property type="component" value="Chromosome"/>
</dbReference>
<gene>
    <name evidence="2" type="ordered locus">Huta_2500</name>
</gene>
<dbReference type="PANTHER" id="PTHR35336">
    <property type="entry name" value="ADENOSYLCOBINAMIDE AMIDOHYDROLASE"/>
    <property type="match status" value="1"/>
</dbReference>
<dbReference type="KEGG" id="hut:Huta_2500"/>
<name>C7NMW6_HALUD</name>
<dbReference type="EC" id="3.5.1.90" evidence="2"/>
<dbReference type="eggNOG" id="arCOG01870">
    <property type="taxonomic scope" value="Archaea"/>
</dbReference>
<dbReference type="OrthoDB" id="157452at2157"/>
<evidence type="ECO:0000313" key="3">
    <source>
        <dbReference type="Proteomes" id="UP000002071"/>
    </source>
</evidence>
<dbReference type="Pfam" id="PF01955">
    <property type="entry name" value="CbiZ"/>
    <property type="match status" value="1"/>
</dbReference>
<dbReference type="GeneID" id="8384802"/>
<proteinExistence type="predicted"/>
<sequence>MSRHFETTRRGGVLRLERSDTRWLSTGWNGGFCRAGAAYNCTVPAGWNPDDIRADVTQRLDDAGFDRGDGPVLLTGVDQRHARGARLGPVTVFGTVGLSNPATLPVDPAQKPADTRAATGAETGGPPGPGTVNLFVGTTRSLTEAGMANLVAIVAEARTATLLELAGFTGTTSDAIVVACDPGGEPARYTGSATPVGSAARACVREALTASYRSRYSGWKPPESVADAEHGESTTCRATVFEP</sequence>
<accession>C7NMW6</accession>
<dbReference type="AlphaFoldDB" id="C7NMW6"/>
<organism evidence="2 3">
    <name type="scientific">Halorhabdus utahensis (strain DSM 12940 / JCM 11049 / AX-2)</name>
    <dbReference type="NCBI Taxonomy" id="519442"/>
    <lineage>
        <taxon>Archaea</taxon>
        <taxon>Methanobacteriati</taxon>
        <taxon>Methanobacteriota</taxon>
        <taxon>Stenosarchaea group</taxon>
        <taxon>Halobacteria</taxon>
        <taxon>Halobacteriales</taxon>
        <taxon>Haloarculaceae</taxon>
        <taxon>Halorhabdus</taxon>
    </lineage>
</organism>